<proteinExistence type="predicted"/>
<evidence type="ECO:0000313" key="1">
    <source>
        <dbReference type="EMBL" id="AKF13342.1"/>
    </source>
</evidence>
<dbReference type="KEGG" id="vg:26638807"/>
<organism evidence="1 2">
    <name type="scientific">Sinorhizobium phage phiN3</name>
    <dbReference type="NCBI Taxonomy" id="1647405"/>
    <lineage>
        <taxon>Viruses</taxon>
        <taxon>Duplodnaviria</taxon>
        <taxon>Heunggongvirae</taxon>
        <taxon>Uroviricota</taxon>
        <taxon>Caudoviricetes</taxon>
        <taxon>Emdodecavirus</taxon>
        <taxon>Emdodecavirus N3</taxon>
    </lineage>
</organism>
<protein>
    <submittedName>
        <fullName evidence="1">Uncharacterized protein</fullName>
    </submittedName>
</protein>
<dbReference type="RefSeq" id="YP_009212318.1">
    <property type="nucleotide sequence ID" value="NC_028945.1"/>
</dbReference>
<gene>
    <name evidence="1" type="ORF">PHIN3_78</name>
</gene>
<keyword evidence="2" id="KW-1185">Reference proteome</keyword>
<evidence type="ECO:0000313" key="2">
    <source>
        <dbReference type="Proteomes" id="UP000202958"/>
    </source>
</evidence>
<dbReference type="GeneID" id="26638807"/>
<dbReference type="Proteomes" id="UP000202958">
    <property type="component" value="Segment"/>
</dbReference>
<accession>A0A0F6WCR2</accession>
<sequence length="117" mass="12895">MVSAEDVRELIRRAESGHPVYVRHCDFSGLVVCEGLTLSMNDAQRMLHGLGEGYTYSLHYKGAVCPKDYAVFIAAPNASMGEWRGDSDTAECALIIAVLKAYLAVTFNEVYMKDSLI</sequence>
<name>A0A0F6WCR2_9CAUD</name>
<reference evidence="1 2" key="1">
    <citation type="submission" date="2015-04" db="EMBL/GenBank/DDBJ databases">
        <authorList>
            <person name="Hodson T.S."/>
            <person name="Hyde J.R."/>
            <person name="Schouten J.T."/>
            <person name="Crockett J.T."/>
            <person name="Smith T.A."/>
            <person name="Merrill B.D."/>
            <person name="Crook M.B."/>
            <person name="Griffitts J.S."/>
            <person name="Burnett S.H."/>
            <person name="Grose J.H."/>
            <person name="Breakwell D.P."/>
        </authorList>
    </citation>
    <scope>NUCLEOTIDE SEQUENCE [LARGE SCALE GENOMIC DNA]</scope>
</reference>
<dbReference type="EMBL" id="KR052482">
    <property type="protein sequence ID" value="AKF13342.1"/>
    <property type="molecule type" value="Genomic_DNA"/>
</dbReference>